<keyword evidence="1" id="KW-0732">Signal</keyword>
<gene>
    <name evidence="6" type="ORF">PHMEG_00025268</name>
</gene>
<dbReference type="Proteomes" id="UP000198211">
    <property type="component" value="Unassembled WGS sequence"/>
</dbReference>
<keyword evidence="4" id="KW-1133">Transmembrane helix</keyword>
<organism evidence="6 7">
    <name type="scientific">Phytophthora megakarya</name>
    <dbReference type="NCBI Taxonomy" id="4795"/>
    <lineage>
        <taxon>Eukaryota</taxon>
        <taxon>Sar</taxon>
        <taxon>Stramenopiles</taxon>
        <taxon>Oomycota</taxon>
        <taxon>Peronosporomycetes</taxon>
        <taxon>Peronosporales</taxon>
        <taxon>Peronosporaceae</taxon>
        <taxon>Phytophthora</taxon>
    </lineage>
</organism>
<dbReference type="InterPro" id="IPR004843">
    <property type="entry name" value="Calcineurin-like_PHP"/>
</dbReference>
<comment type="caution">
    <text evidence="6">The sequence shown here is derived from an EMBL/GenBank/DDBJ whole genome shotgun (WGS) entry which is preliminary data.</text>
</comment>
<feature type="compositionally biased region" description="Basic and acidic residues" evidence="3">
    <location>
        <begin position="1"/>
        <end position="20"/>
    </location>
</feature>
<keyword evidence="7" id="KW-1185">Reference proteome</keyword>
<dbReference type="Pfam" id="PF00149">
    <property type="entry name" value="Metallophos"/>
    <property type="match status" value="1"/>
</dbReference>
<feature type="transmembrane region" description="Helical" evidence="4">
    <location>
        <begin position="42"/>
        <end position="62"/>
    </location>
</feature>
<dbReference type="PANTHER" id="PTHR10161:SF62">
    <property type="entry name" value="CALCINEURIN-LIKE PHOSPHOESTERASE DOMAIN-CONTAINING PROTEIN"/>
    <property type="match status" value="1"/>
</dbReference>
<evidence type="ECO:0000313" key="7">
    <source>
        <dbReference type="Proteomes" id="UP000198211"/>
    </source>
</evidence>
<name>A0A225VDP0_9STRA</name>
<protein>
    <submittedName>
        <fullName evidence="6">Tartrate-resistant acid phosphatase type 5</fullName>
    </submittedName>
</protein>
<keyword evidence="4" id="KW-0472">Membrane</keyword>
<reference evidence="7" key="1">
    <citation type="submission" date="2017-03" db="EMBL/GenBank/DDBJ databases">
        <title>Phytopthora megakarya and P. palmivora, two closely related causual agents of cacao black pod achieved similar genome size and gene model numbers by different mechanisms.</title>
        <authorList>
            <person name="Ali S."/>
            <person name="Shao J."/>
            <person name="Larry D.J."/>
            <person name="Kronmiller B."/>
            <person name="Shen D."/>
            <person name="Strem M.D."/>
            <person name="Melnick R.L."/>
            <person name="Guiltinan M.J."/>
            <person name="Tyler B.M."/>
            <person name="Meinhardt L.W."/>
            <person name="Bailey B.A."/>
        </authorList>
    </citation>
    <scope>NUCLEOTIDE SEQUENCE [LARGE SCALE GENOMIC DNA]</scope>
    <source>
        <strain evidence="7">zdho120</strain>
    </source>
</reference>
<accession>A0A225VDP0</accession>
<feature type="region of interest" description="Disordered" evidence="3">
    <location>
        <begin position="1"/>
        <end position="25"/>
    </location>
</feature>
<dbReference type="Gene3D" id="3.60.21.10">
    <property type="match status" value="2"/>
</dbReference>
<evidence type="ECO:0000256" key="3">
    <source>
        <dbReference type="SAM" id="MobiDB-lite"/>
    </source>
</evidence>
<dbReference type="OrthoDB" id="411211at2759"/>
<evidence type="ECO:0000259" key="5">
    <source>
        <dbReference type="Pfam" id="PF00149"/>
    </source>
</evidence>
<keyword evidence="4" id="KW-0812">Transmembrane</keyword>
<feature type="domain" description="Calcineurin-like phosphoesterase" evidence="5">
    <location>
        <begin position="94"/>
        <end position="327"/>
    </location>
</feature>
<dbReference type="AlphaFoldDB" id="A0A225VDP0"/>
<evidence type="ECO:0000256" key="2">
    <source>
        <dbReference type="ARBA" id="ARBA00022801"/>
    </source>
</evidence>
<dbReference type="InterPro" id="IPR029052">
    <property type="entry name" value="Metallo-depent_PP-like"/>
</dbReference>
<evidence type="ECO:0000256" key="4">
    <source>
        <dbReference type="SAM" id="Phobius"/>
    </source>
</evidence>
<evidence type="ECO:0000256" key="1">
    <source>
        <dbReference type="ARBA" id="ARBA00022729"/>
    </source>
</evidence>
<keyword evidence="2" id="KW-0378">Hydrolase</keyword>
<dbReference type="GO" id="GO:0016787">
    <property type="term" value="F:hydrolase activity"/>
    <property type="evidence" value="ECO:0007669"/>
    <property type="project" value="UniProtKB-KW"/>
</dbReference>
<dbReference type="STRING" id="4795.A0A225VDP0"/>
<dbReference type="SUPFAM" id="SSF56300">
    <property type="entry name" value="Metallo-dependent phosphatases"/>
    <property type="match status" value="1"/>
</dbReference>
<proteinExistence type="predicted"/>
<evidence type="ECO:0000313" key="6">
    <source>
        <dbReference type="EMBL" id="OWZ03069.1"/>
    </source>
</evidence>
<sequence>MQLEEGRKREEHDEGKDRHSAAPRGNSAWSAAFHGASNYERWVKLIALGSLGLWMIFALFFWHSSGVAKQTATKARNYNNQPSILDGFPEATNFIAFGDFGTGDENQRKVAMALENFTATMDPAPAFVLSTGDQIYDHGIESADDPLISTNFEQMYTHPKLQLPWYIAIGNHDCEGSIDAMLQIGNHDCEGSIDAMLQYAQKKNSLWYMPRRYYSVDRPVAPKTIMRLVVIDACDLVCGREPRDFRCTERMNEQSSKQTRQSQYEWIEQTLSAEKPAGVEKMWTIVMGHWGVYSFAGNADTPELIDMLDPLLKKHKVHAYFNGHDHSMQHIRKVDTDGSVRNYFVSGAGGYRIHDLQPNARANPDLVHAALTHGFMSVHMTQTFFRVQLVDERSEILYTTDVRYN</sequence>
<dbReference type="InterPro" id="IPR051558">
    <property type="entry name" value="Metallophosphoesterase_PAP"/>
</dbReference>
<dbReference type="EMBL" id="NBNE01005748">
    <property type="protein sequence ID" value="OWZ03069.1"/>
    <property type="molecule type" value="Genomic_DNA"/>
</dbReference>
<dbReference type="PANTHER" id="PTHR10161">
    <property type="entry name" value="TARTRATE-RESISTANT ACID PHOSPHATASE TYPE 5"/>
    <property type="match status" value="1"/>
</dbReference>